<dbReference type="InterPro" id="IPR006342">
    <property type="entry name" value="FkbM_mtfrase"/>
</dbReference>
<gene>
    <name evidence="3" type="ORF">CBA19CS42_15935</name>
</gene>
<dbReference type="GO" id="GO:0032259">
    <property type="term" value="P:methylation"/>
    <property type="evidence" value="ECO:0007669"/>
    <property type="project" value="UniProtKB-KW"/>
</dbReference>
<evidence type="ECO:0000313" key="4">
    <source>
        <dbReference type="Proteomes" id="UP001055111"/>
    </source>
</evidence>
<evidence type="ECO:0000313" key="3">
    <source>
        <dbReference type="EMBL" id="GJH26025.1"/>
    </source>
</evidence>
<name>A0AA37MH57_9BURK</name>
<feature type="coiled-coil region" evidence="1">
    <location>
        <begin position="324"/>
        <end position="407"/>
    </location>
</feature>
<sequence>MQEIPTRYGVLEAFNPDEDLISRWLARYGEWAQLELAFVAGCLSEDAKIADIGAFLGTFGLGISKLKPVGKICFVDANPVVVPLLRRNVERNLNAPSVVVQAVVGGDGAQLQGTGVPGNMGSFSVANGDATGREAGQCSTESVSLRSLSEEHGPFDLYKIDAEGMEGTILRQDLEFLAQTQSTFWLECNSTFASLDVAQFLLDQGFKVFYFAFPAVSRENFNRQRDREFPYAYEAGLWASKTRTPTISKELVAAGCAFKEIANVQALRDALWLTPRWSPAGWENRSLHEVVALATHALLGEDFETFLSSAGTDALVPRWADPLPVRLQQRIDTYEQRLAEAERTREQFEKTSAALQAAEAKIHDNKALIRAHEIVLHKERERSRSAIKGLEKELLAMQAQSAALGDQLSQVYRSRSWRMTMPVRMFGRLARGDYRELRRLIKAKFFAS</sequence>
<keyword evidence="3" id="KW-0808">Transferase</keyword>
<dbReference type="Gene3D" id="3.40.50.150">
    <property type="entry name" value="Vaccinia Virus protein VP39"/>
    <property type="match status" value="1"/>
</dbReference>
<dbReference type="GO" id="GO:0008168">
    <property type="term" value="F:methyltransferase activity"/>
    <property type="evidence" value="ECO:0007669"/>
    <property type="project" value="UniProtKB-KW"/>
</dbReference>
<comment type="caution">
    <text evidence="3">The sequence shown here is derived from an EMBL/GenBank/DDBJ whole genome shotgun (WGS) entry which is preliminary data.</text>
</comment>
<dbReference type="InterPro" id="IPR029063">
    <property type="entry name" value="SAM-dependent_MTases_sf"/>
</dbReference>
<keyword evidence="1" id="KW-0175">Coiled coil</keyword>
<organism evidence="3 4">
    <name type="scientific">Caballeronia novacaledonica</name>
    <dbReference type="NCBI Taxonomy" id="1544861"/>
    <lineage>
        <taxon>Bacteria</taxon>
        <taxon>Pseudomonadati</taxon>
        <taxon>Pseudomonadota</taxon>
        <taxon>Betaproteobacteria</taxon>
        <taxon>Burkholderiales</taxon>
        <taxon>Burkholderiaceae</taxon>
        <taxon>Caballeronia</taxon>
    </lineage>
</organism>
<dbReference type="AlphaFoldDB" id="A0AA37MH57"/>
<dbReference type="Proteomes" id="UP001055111">
    <property type="component" value="Unassembled WGS sequence"/>
</dbReference>
<reference evidence="3" key="1">
    <citation type="submission" date="2022-09" db="EMBL/GenBank/DDBJ databases">
        <title>Isolation and characterization of 3-chlorobenzoate degrading bacteria from soils in Shizuoka.</title>
        <authorList>
            <person name="Ifat A."/>
            <person name="Ogawa N."/>
            <person name="Kimbara K."/>
            <person name="Moriuchi R."/>
            <person name="Dohra H."/>
            <person name="Shintani M."/>
        </authorList>
    </citation>
    <scope>NUCLEOTIDE SEQUENCE</scope>
    <source>
        <strain evidence="3">19CS4-2</strain>
    </source>
</reference>
<proteinExistence type="predicted"/>
<protein>
    <submittedName>
        <fullName evidence="3">FkbM family methyltransferase</fullName>
    </submittedName>
</protein>
<accession>A0AA37MH57</accession>
<keyword evidence="3" id="KW-0489">Methyltransferase</keyword>
<dbReference type="EMBL" id="BPUS01000005">
    <property type="protein sequence ID" value="GJH26025.1"/>
    <property type="molecule type" value="Genomic_DNA"/>
</dbReference>
<evidence type="ECO:0000256" key="1">
    <source>
        <dbReference type="SAM" id="Coils"/>
    </source>
</evidence>
<dbReference type="RefSeq" id="WP_238212646.1">
    <property type="nucleotide sequence ID" value="NZ_BPUS01000005.1"/>
</dbReference>
<dbReference type="NCBIfam" id="TIGR01444">
    <property type="entry name" value="fkbM_fam"/>
    <property type="match status" value="1"/>
</dbReference>
<evidence type="ECO:0000259" key="2">
    <source>
        <dbReference type="Pfam" id="PF05050"/>
    </source>
</evidence>
<feature type="domain" description="Methyltransferase FkbM" evidence="2">
    <location>
        <begin position="68"/>
        <end position="207"/>
    </location>
</feature>
<dbReference type="Pfam" id="PF05050">
    <property type="entry name" value="Methyltransf_21"/>
    <property type="match status" value="1"/>
</dbReference>
<dbReference type="SUPFAM" id="SSF53335">
    <property type="entry name" value="S-adenosyl-L-methionine-dependent methyltransferases"/>
    <property type="match status" value="1"/>
</dbReference>